<evidence type="ECO:0000313" key="2">
    <source>
        <dbReference type="Proteomes" id="UP001499884"/>
    </source>
</evidence>
<accession>A0ABP7DZU3</accession>
<proteinExistence type="predicted"/>
<dbReference type="Proteomes" id="UP001499884">
    <property type="component" value="Unassembled WGS sequence"/>
</dbReference>
<organism evidence="1 2">
    <name type="scientific">Streptomyces tremellae</name>
    <dbReference type="NCBI Taxonomy" id="1124239"/>
    <lineage>
        <taxon>Bacteria</taxon>
        <taxon>Bacillati</taxon>
        <taxon>Actinomycetota</taxon>
        <taxon>Actinomycetes</taxon>
        <taxon>Kitasatosporales</taxon>
        <taxon>Streptomycetaceae</taxon>
        <taxon>Streptomyces</taxon>
    </lineage>
</organism>
<reference evidence="2" key="1">
    <citation type="journal article" date="2019" name="Int. J. Syst. Evol. Microbiol.">
        <title>The Global Catalogue of Microorganisms (GCM) 10K type strain sequencing project: providing services to taxonomists for standard genome sequencing and annotation.</title>
        <authorList>
            <consortium name="The Broad Institute Genomics Platform"/>
            <consortium name="The Broad Institute Genome Sequencing Center for Infectious Disease"/>
            <person name="Wu L."/>
            <person name="Ma J."/>
        </authorList>
    </citation>
    <scope>NUCLEOTIDE SEQUENCE [LARGE SCALE GENOMIC DNA]</scope>
    <source>
        <strain evidence="2">JCM 30846</strain>
    </source>
</reference>
<evidence type="ECO:0000313" key="1">
    <source>
        <dbReference type="EMBL" id="GAA3711415.1"/>
    </source>
</evidence>
<sequence>MWHGRRARRTVNKAAEVERVSRAFVEGLELPAVDSVLDLAPFMEQITGREIRLMPFTPDLSDPDSLEPAAACGAWMATATADYLFYDEGVSPAYTDVVAGHEFGHMLRHRGSKKSLDVSSLGGLITDIDPATAQLVLGRTRFTEPDEYEAEMIGSLLQEHVRKSRAAAARAAKADDPIARTLLR</sequence>
<evidence type="ECO:0008006" key="3">
    <source>
        <dbReference type="Google" id="ProtNLM"/>
    </source>
</evidence>
<comment type="caution">
    <text evidence="1">The sequence shown here is derived from an EMBL/GenBank/DDBJ whole genome shotgun (WGS) entry which is preliminary data.</text>
</comment>
<name>A0ABP7DZU3_9ACTN</name>
<keyword evidence="2" id="KW-1185">Reference proteome</keyword>
<dbReference type="EMBL" id="BAABEP010000002">
    <property type="protein sequence ID" value="GAA3711415.1"/>
    <property type="molecule type" value="Genomic_DNA"/>
</dbReference>
<gene>
    <name evidence="1" type="ORF">GCM10023082_06530</name>
</gene>
<protein>
    <recommendedName>
        <fullName evidence="3">Toxin</fullName>
    </recommendedName>
</protein>